<gene>
    <name evidence="2" type="ORF">Nepgr_030814</name>
</gene>
<dbReference type="PANTHER" id="PTHR36020">
    <property type="entry name" value="TRANSMEMBRANE PROTEIN"/>
    <property type="match status" value="1"/>
</dbReference>
<evidence type="ECO:0000313" key="2">
    <source>
        <dbReference type="EMBL" id="GMH28971.1"/>
    </source>
</evidence>
<organism evidence="2 3">
    <name type="scientific">Nepenthes gracilis</name>
    <name type="common">Slender pitcher plant</name>
    <dbReference type="NCBI Taxonomy" id="150966"/>
    <lineage>
        <taxon>Eukaryota</taxon>
        <taxon>Viridiplantae</taxon>
        <taxon>Streptophyta</taxon>
        <taxon>Embryophyta</taxon>
        <taxon>Tracheophyta</taxon>
        <taxon>Spermatophyta</taxon>
        <taxon>Magnoliopsida</taxon>
        <taxon>eudicotyledons</taxon>
        <taxon>Gunneridae</taxon>
        <taxon>Pentapetalae</taxon>
        <taxon>Caryophyllales</taxon>
        <taxon>Nepenthaceae</taxon>
        <taxon>Nepenthes</taxon>
    </lineage>
</organism>
<comment type="caution">
    <text evidence="2">The sequence shown here is derived from an EMBL/GenBank/DDBJ whole genome shotgun (WGS) entry which is preliminary data.</text>
</comment>
<keyword evidence="1" id="KW-0812">Transmembrane</keyword>
<proteinExistence type="predicted"/>
<keyword evidence="1" id="KW-0472">Membrane</keyword>
<dbReference type="Proteomes" id="UP001279734">
    <property type="component" value="Unassembled WGS sequence"/>
</dbReference>
<keyword evidence="1" id="KW-1133">Transmembrane helix</keyword>
<name>A0AAD3THB4_NEPGR</name>
<dbReference type="PANTHER" id="PTHR36020:SF1">
    <property type="entry name" value="TRANSMEMBRANE PROTEIN"/>
    <property type="match status" value="1"/>
</dbReference>
<protein>
    <submittedName>
        <fullName evidence="2">Uncharacterized protein</fullName>
    </submittedName>
</protein>
<dbReference type="EMBL" id="BSYO01000035">
    <property type="protein sequence ID" value="GMH28971.1"/>
    <property type="molecule type" value="Genomic_DNA"/>
</dbReference>
<keyword evidence="3" id="KW-1185">Reference proteome</keyword>
<reference evidence="2" key="1">
    <citation type="submission" date="2023-05" db="EMBL/GenBank/DDBJ databases">
        <title>Nepenthes gracilis genome sequencing.</title>
        <authorList>
            <person name="Fukushima K."/>
        </authorList>
    </citation>
    <scope>NUCLEOTIDE SEQUENCE</scope>
    <source>
        <strain evidence="2">SING2019-196</strain>
    </source>
</reference>
<evidence type="ECO:0000256" key="1">
    <source>
        <dbReference type="SAM" id="Phobius"/>
    </source>
</evidence>
<dbReference type="AlphaFoldDB" id="A0AAD3THB4"/>
<feature type="transmembrane region" description="Helical" evidence="1">
    <location>
        <begin position="96"/>
        <end position="119"/>
    </location>
</feature>
<sequence length="147" mass="16030">MIQWGVVGGSQHASDPGLLPKWVSMKAAPSIANLGRGIQSLQLASLAVRESGRTKIQNAMESLMYRFRKALEEQVKKEFSFLLQSSLEQNADGNKVVVFFSSGISTIPVFSMTGMIFILPNASLVSKRINKCDSGLVEIMPVLVLTN</sequence>
<accession>A0AAD3THB4</accession>
<evidence type="ECO:0000313" key="3">
    <source>
        <dbReference type="Proteomes" id="UP001279734"/>
    </source>
</evidence>